<evidence type="ECO:0000256" key="3">
    <source>
        <dbReference type="ARBA" id="ARBA00022777"/>
    </source>
</evidence>
<keyword evidence="2" id="KW-0808">Transferase</keyword>
<evidence type="ECO:0000313" key="5">
    <source>
        <dbReference type="EMBL" id="EYE88474.1"/>
    </source>
</evidence>
<keyword evidence="1" id="KW-0597">Phosphoprotein</keyword>
<dbReference type="EMBL" id="AZQP01000020">
    <property type="protein sequence ID" value="EYE88474.1"/>
    <property type="molecule type" value="Genomic_DNA"/>
</dbReference>
<organism evidence="5 6">
    <name type="scientific">Fervidicella metallireducens AeB</name>
    <dbReference type="NCBI Taxonomy" id="1403537"/>
    <lineage>
        <taxon>Bacteria</taxon>
        <taxon>Bacillati</taxon>
        <taxon>Bacillota</taxon>
        <taxon>Clostridia</taxon>
        <taxon>Eubacteriales</taxon>
        <taxon>Clostridiaceae</taxon>
        <taxon>Fervidicella</taxon>
    </lineage>
</organism>
<dbReference type="GO" id="GO:0000155">
    <property type="term" value="F:phosphorelay sensor kinase activity"/>
    <property type="evidence" value="ECO:0007669"/>
    <property type="project" value="InterPro"/>
</dbReference>
<dbReference type="InterPro" id="IPR039506">
    <property type="entry name" value="SPOB_a"/>
</dbReference>
<protein>
    <recommendedName>
        <fullName evidence="4">SpoOB alpha-helical domain-containing protein</fullName>
    </recommendedName>
</protein>
<dbReference type="STRING" id="1403537.Q428_07780"/>
<sequence length="191" mass="22659">MEFKEEYLSYVVEQLRMQRHDFMNFLQVIYGYLQLNKPQEAMEYLREINKKLMVLSALHNLEYPALALALQDFIIRNEKKNINVNFYSELEEIPKKYISTGMDKLKEIINVIEKYTDKEIGKLKNKELNIEIYEENEKLIIKFASTDSLLNLISLNKFKGTVENILEDNIYGNSVNLYNNGDDMLIIWQIN</sequence>
<keyword evidence="6" id="KW-1185">Reference proteome</keyword>
<name>A0A017RVQ4_9CLOT</name>
<dbReference type="SUPFAM" id="SSF55890">
    <property type="entry name" value="Sporulation response regulatory protein Spo0B"/>
    <property type="match status" value="1"/>
</dbReference>
<proteinExistence type="predicted"/>
<dbReference type="OrthoDB" id="1634477at2"/>
<evidence type="ECO:0000313" key="6">
    <source>
        <dbReference type="Proteomes" id="UP000019681"/>
    </source>
</evidence>
<dbReference type="AlphaFoldDB" id="A0A017RVQ4"/>
<evidence type="ECO:0000256" key="1">
    <source>
        <dbReference type="ARBA" id="ARBA00022553"/>
    </source>
</evidence>
<dbReference type="RefSeq" id="WP_035379666.1">
    <property type="nucleotide sequence ID" value="NZ_AZQP01000020.1"/>
</dbReference>
<dbReference type="Pfam" id="PF14689">
    <property type="entry name" value="SPOB_a"/>
    <property type="match status" value="1"/>
</dbReference>
<dbReference type="InterPro" id="IPR016120">
    <property type="entry name" value="Sig_transdc_His_kin_SpoOB"/>
</dbReference>
<comment type="caution">
    <text evidence="5">The sequence shown here is derived from an EMBL/GenBank/DDBJ whole genome shotgun (WGS) entry which is preliminary data.</text>
</comment>
<gene>
    <name evidence="5" type="ORF">Q428_07780</name>
</gene>
<accession>A0A017RVQ4</accession>
<reference evidence="5 6" key="1">
    <citation type="journal article" date="2014" name="Genome Announc.">
        <title>Draft Genome Sequence of Fervidicella metallireducens Strain AeBT, an Iron-Reducing Thermoanaerobe from the Great Artesian Basin.</title>
        <authorList>
            <person name="Patel B.K."/>
        </authorList>
    </citation>
    <scope>NUCLEOTIDE SEQUENCE [LARGE SCALE GENOMIC DNA]</scope>
    <source>
        <strain evidence="5 6">AeB</strain>
    </source>
</reference>
<feature type="domain" description="SpoOB alpha-helical" evidence="4">
    <location>
        <begin position="4"/>
        <end position="60"/>
    </location>
</feature>
<dbReference type="Gene3D" id="1.10.287.130">
    <property type="match status" value="1"/>
</dbReference>
<dbReference type="Proteomes" id="UP000019681">
    <property type="component" value="Unassembled WGS sequence"/>
</dbReference>
<evidence type="ECO:0000256" key="2">
    <source>
        <dbReference type="ARBA" id="ARBA00022679"/>
    </source>
</evidence>
<keyword evidence="3" id="KW-0418">Kinase</keyword>
<evidence type="ECO:0000259" key="4">
    <source>
        <dbReference type="Pfam" id="PF14689"/>
    </source>
</evidence>